<accession>A0A553I6T4</accession>
<feature type="region of interest" description="Disordered" evidence="1">
    <location>
        <begin position="21"/>
        <end position="352"/>
    </location>
</feature>
<feature type="compositionally biased region" description="Basic and acidic residues" evidence="1">
    <location>
        <begin position="156"/>
        <end position="173"/>
    </location>
</feature>
<feature type="compositionally biased region" description="Gly residues" evidence="1">
    <location>
        <begin position="629"/>
        <end position="642"/>
    </location>
</feature>
<feature type="compositionally biased region" description="Low complexity" evidence="1">
    <location>
        <begin position="219"/>
        <end position="230"/>
    </location>
</feature>
<dbReference type="SMART" id="SM00731">
    <property type="entry name" value="SprT"/>
    <property type="match status" value="1"/>
</dbReference>
<dbReference type="Proteomes" id="UP000319160">
    <property type="component" value="Unassembled WGS sequence"/>
</dbReference>
<dbReference type="Pfam" id="PF10263">
    <property type="entry name" value="SprT-like"/>
    <property type="match status" value="1"/>
</dbReference>
<dbReference type="InterPro" id="IPR006640">
    <property type="entry name" value="SprT-like_domain"/>
</dbReference>
<feature type="region of interest" description="Disordered" evidence="1">
    <location>
        <begin position="625"/>
        <end position="663"/>
    </location>
</feature>
<dbReference type="GO" id="GO:0006950">
    <property type="term" value="P:response to stress"/>
    <property type="evidence" value="ECO:0007669"/>
    <property type="project" value="UniProtKB-ARBA"/>
</dbReference>
<feature type="compositionally biased region" description="Basic and acidic residues" evidence="1">
    <location>
        <begin position="295"/>
        <end position="325"/>
    </location>
</feature>
<feature type="compositionally biased region" description="Basic and acidic residues" evidence="1">
    <location>
        <begin position="119"/>
        <end position="132"/>
    </location>
</feature>
<dbReference type="EMBL" id="VFLP01000013">
    <property type="protein sequence ID" value="TRX95912.1"/>
    <property type="molecule type" value="Genomic_DNA"/>
</dbReference>
<evidence type="ECO:0000313" key="4">
    <source>
        <dbReference type="Proteomes" id="UP000319160"/>
    </source>
</evidence>
<dbReference type="InterPro" id="IPR036910">
    <property type="entry name" value="HMG_box_dom_sf"/>
</dbReference>
<gene>
    <name evidence="3" type="ORF">FHL15_003054</name>
</gene>
<reference evidence="4" key="1">
    <citation type="submission" date="2019-06" db="EMBL/GenBank/DDBJ databases">
        <title>Draft genome sequence of the griseofulvin-producing fungus Xylaria cubensis strain G536.</title>
        <authorList>
            <person name="Mead M.E."/>
            <person name="Raja H.A."/>
            <person name="Steenwyk J.L."/>
            <person name="Knowles S.L."/>
            <person name="Oberlies N.H."/>
            <person name="Rokas A."/>
        </authorList>
    </citation>
    <scope>NUCLEOTIDE SEQUENCE [LARGE SCALE GENOMIC DNA]</scope>
    <source>
        <strain evidence="4">G536</strain>
    </source>
</reference>
<dbReference type="Pfam" id="PF17283">
    <property type="entry name" value="Zn_ribbon_SprT"/>
    <property type="match status" value="1"/>
</dbReference>
<proteinExistence type="predicted"/>
<comment type="caution">
    <text evidence="3">The sequence shown here is derived from an EMBL/GenBank/DDBJ whole genome shotgun (WGS) entry which is preliminary data.</text>
</comment>
<dbReference type="PANTHER" id="PTHR23099:SF0">
    <property type="entry name" value="GERM CELL NUCLEAR ACIDIC PROTEIN"/>
    <property type="match status" value="1"/>
</dbReference>
<name>A0A553I6T4_9PEZI</name>
<feature type="domain" description="SprT-like" evidence="2">
    <location>
        <begin position="429"/>
        <end position="623"/>
    </location>
</feature>
<evidence type="ECO:0000256" key="1">
    <source>
        <dbReference type="SAM" id="MobiDB-lite"/>
    </source>
</evidence>
<dbReference type="OrthoDB" id="20772at2759"/>
<dbReference type="InterPro" id="IPR035240">
    <property type="entry name" value="SprT_Zn_ribbon"/>
</dbReference>
<protein>
    <recommendedName>
        <fullName evidence="2">SprT-like domain-containing protein</fullName>
    </recommendedName>
</protein>
<dbReference type="AlphaFoldDB" id="A0A553I6T4"/>
<feature type="compositionally biased region" description="Polar residues" evidence="1">
    <location>
        <begin position="92"/>
        <end position="103"/>
    </location>
</feature>
<keyword evidence="4" id="KW-1185">Reference proteome</keyword>
<feature type="compositionally biased region" description="Basic and acidic residues" evidence="1">
    <location>
        <begin position="242"/>
        <end position="263"/>
    </location>
</feature>
<dbReference type="STRING" id="2512241.A0A553I6T4"/>
<evidence type="ECO:0000259" key="2">
    <source>
        <dbReference type="SMART" id="SM00731"/>
    </source>
</evidence>
<organism evidence="3 4">
    <name type="scientific">Xylaria flabelliformis</name>
    <dbReference type="NCBI Taxonomy" id="2512241"/>
    <lineage>
        <taxon>Eukaryota</taxon>
        <taxon>Fungi</taxon>
        <taxon>Dikarya</taxon>
        <taxon>Ascomycota</taxon>
        <taxon>Pezizomycotina</taxon>
        <taxon>Sordariomycetes</taxon>
        <taxon>Xylariomycetidae</taxon>
        <taxon>Xylariales</taxon>
        <taxon>Xylariaceae</taxon>
        <taxon>Xylaria</taxon>
    </lineage>
</organism>
<evidence type="ECO:0000313" key="3">
    <source>
        <dbReference type="EMBL" id="TRX95912.1"/>
    </source>
</evidence>
<sequence>MAYLSSSEDEFPEIEVIARRQKQKTTVGQIDGDKENVSKQSDSTELIEAIFGDTVGKTPATARRVRKLGQGQPMDGSLLKPWQGSELERGTGSRTPSSRQPSWAQDKRREARATSPGELLDRLPARSKRTESRTVSGSTIFDSPPKEQKRTRRLISRGEKKALSSKLTLKEEDWIVSSDESGSDDEKSGSDNMSLPVENDESDFSLGVDSDSDELSTTPPQRSQSPSGPRRMQRRVLSSSRDLIKKDIKKEPTRTKPTGEPRRGNTTTSPKKQSEKRNAPKVSTTRQLKAAPKGNLEDVFEKLKIFNEDSEPKEPDAKDARDTRDASTPTLEPMTPRKNLTPSPAKAPRIPMSPWKPEHKEFWDPEVNFAWIDQHSPPKKSTKKNTMPDLTAPQNKEELKRRYGTSPEKKQAKKAFDAVKEDLARDFLVELDEVVTNGELARLTESTGGLRIVWSNTLLTTAGRAHWKCKTTTTTSRQPSASSTKTTTTQHYASIELATKVLSNESDLLNTVAHEFCHLAVFLLDGKPKQAHGPEFKTYGRRVMMSAASGSSSNSRTGDAVKKLKTPRDRGVEINVTTRHSYEIEYRFVWRCVDCGGEVRRHSRSVDPTRQRCGRCQQGILVQVKPVPRGGGGGSATKGEGAGLENSRDLGTIPKVQPKPEKKKTAYQEFTSREMKALSVSHKSLSFGEKMAMVSARWSEHQKLTKSKTDGAVGSIGGGVKGLAAAVEVLEIKDDSGSDGDSTKEKKAVYDIFA</sequence>
<dbReference type="SUPFAM" id="SSF47095">
    <property type="entry name" value="HMG-box"/>
    <property type="match status" value="1"/>
</dbReference>
<dbReference type="PANTHER" id="PTHR23099">
    <property type="entry name" value="TRANSCRIPTIONAL REGULATOR"/>
    <property type="match status" value="1"/>
</dbReference>
<dbReference type="GO" id="GO:0005634">
    <property type="term" value="C:nucleus"/>
    <property type="evidence" value="ECO:0007669"/>
    <property type="project" value="TreeGrafter"/>
</dbReference>